<dbReference type="RefSeq" id="WP_053168647.1">
    <property type="nucleotide sequence ID" value="NZ_LGUV01000025.1"/>
</dbReference>
<accession>A0A0L8N2R9</accession>
<evidence type="ECO:0000313" key="2">
    <source>
        <dbReference type="Proteomes" id="UP000037084"/>
    </source>
</evidence>
<evidence type="ECO:0000313" key="1">
    <source>
        <dbReference type="EMBL" id="KOG56966.1"/>
    </source>
</evidence>
<gene>
    <name evidence="1" type="ORF">ADK75_05970</name>
</gene>
<dbReference type="OrthoDB" id="4282813at2"/>
<proteinExistence type="predicted"/>
<sequence>MRTRALTFGLYADEQGLDWVKSLVADAVHARNARGTRIVGATVAHTVPGSELPTADLYDFLAEQWAVEHPGQSSGERRAVELRVRLVCSARTRRAVRRAVISALCPEETASHACRVPWMAR</sequence>
<organism evidence="1 2">
    <name type="scientific">Streptomyces virginiae</name>
    <name type="common">Streptomyces cinnamonensis</name>
    <dbReference type="NCBI Taxonomy" id="1961"/>
    <lineage>
        <taxon>Bacteria</taxon>
        <taxon>Bacillati</taxon>
        <taxon>Actinomycetota</taxon>
        <taxon>Actinomycetes</taxon>
        <taxon>Kitasatosporales</taxon>
        <taxon>Streptomycetaceae</taxon>
        <taxon>Streptomyces</taxon>
    </lineage>
</organism>
<dbReference type="PATRIC" id="fig|1961.12.peg.1313"/>
<dbReference type="EMBL" id="LGUV01000025">
    <property type="protein sequence ID" value="KOG56966.1"/>
    <property type="molecule type" value="Genomic_DNA"/>
</dbReference>
<comment type="caution">
    <text evidence="1">The sequence shown here is derived from an EMBL/GenBank/DDBJ whole genome shotgun (WGS) entry which is preliminary data.</text>
</comment>
<dbReference type="Proteomes" id="UP000037084">
    <property type="component" value="Unassembled WGS sequence"/>
</dbReference>
<reference evidence="2" key="1">
    <citation type="submission" date="2015-07" db="EMBL/GenBank/DDBJ databases">
        <authorList>
            <consortium name="Consortium for Microbial Forensics and Genomics (microFORGE)"/>
            <person name="Knight B.M."/>
            <person name="Roberts D.P."/>
            <person name="Lin D."/>
            <person name="Hari K."/>
            <person name="Fletcher J."/>
            <person name="Melcher U."/>
            <person name="Blagden T."/>
            <person name="Winegar R.A."/>
        </authorList>
    </citation>
    <scope>NUCLEOTIDE SEQUENCE [LARGE SCALE GENOMIC DNA]</scope>
    <source>
        <strain evidence="2">NRRL B-1447</strain>
    </source>
</reference>
<name>A0A0L8N2R9_STRVG</name>
<dbReference type="AlphaFoldDB" id="A0A0L8N2R9"/>
<protein>
    <submittedName>
        <fullName evidence="1">Uncharacterized protein</fullName>
    </submittedName>
</protein>